<evidence type="ECO:0000256" key="5">
    <source>
        <dbReference type="ARBA" id="ARBA00023002"/>
    </source>
</evidence>
<dbReference type="PANTHER" id="PTHR43884:SF20">
    <property type="entry name" value="ACYL-COA DEHYDROGENASE FADE28"/>
    <property type="match status" value="1"/>
</dbReference>
<evidence type="ECO:0000259" key="9">
    <source>
        <dbReference type="Pfam" id="PF02771"/>
    </source>
</evidence>
<dbReference type="InterPro" id="IPR013786">
    <property type="entry name" value="AcylCoA_DH/ox_N"/>
</dbReference>
<evidence type="ECO:0000256" key="1">
    <source>
        <dbReference type="ARBA" id="ARBA00001974"/>
    </source>
</evidence>
<evidence type="ECO:0000259" key="8">
    <source>
        <dbReference type="Pfam" id="PF02770"/>
    </source>
</evidence>
<dbReference type="InterPro" id="IPR046373">
    <property type="entry name" value="Acyl-CoA_Oxase/DH_mid-dom_sf"/>
</dbReference>
<dbReference type="Gene3D" id="1.10.540.10">
    <property type="entry name" value="Acyl-CoA dehydrogenase/oxidase, N-terminal domain"/>
    <property type="match status" value="1"/>
</dbReference>
<evidence type="ECO:0000256" key="2">
    <source>
        <dbReference type="ARBA" id="ARBA00009347"/>
    </source>
</evidence>
<keyword evidence="3 6" id="KW-0285">Flavoprotein</keyword>
<dbReference type="InterPro" id="IPR009100">
    <property type="entry name" value="AcylCoA_DH/oxidase_NM_dom_sf"/>
</dbReference>
<dbReference type="EMBL" id="LK391969">
    <property type="protein sequence ID" value="CEF26593.1"/>
    <property type="molecule type" value="Genomic_DNA"/>
</dbReference>
<name>A0A078MG57_9PSED</name>
<feature type="domain" description="Acyl-CoA oxidase/dehydrogenase middle" evidence="8">
    <location>
        <begin position="123"/>
        <end position="213"/>
    </location>
</feature>
<evidence type="ECO:0000259" key="7">
    <source>
        <dbReference type="Pfam" id="PF00441"/>
    </source>
</evidence>
<dbReference type="PANTHER" id="PTHR43884">
    <property type="entry name" value="ACYL-COA DEHYDROGENASE"/>
    <property type="match status" value="1"/>
</dbReference>
<dbReference type="Pfam" id="PF00441">
    <property type="entry name" value="Acyl-CoA_dh_1"/>
    <property type="match status" value="1"/>
</dbReference>
<evidence type="ECO:0000256" key="6">
    <source>
        <dbReference type="RuleBase" id="RU362125"/>
    </source>
</evidence>
<keyword evidence="5 6" id="KW-0560">Oxidoreductase</keyword>
<dbReference type="CDD" id="cd00567">
    <property type="entry name" value="ACAD"/>
    <property type="match status" value="1"/>
</dbReference>
<protein>
    <submittedName>
        <fullName evidence="10">Putative acyl-CoA dehydrogenase</fullName>
    </submittedName>
</protein>
<keyword evidence="4 6" id="KW-0274">FAD</keyword>
<dbReference type="PATRIC" id="fig|1461581.3.peg.1504"/>
<evidence type="ECO:0000256" key="3">
    <source>
        <dbReference type="ARBA" id="ARBA00022630"/>
    </source>
</evidence>
<feature type="domain" description="Acyl-CoA dehydrogenase/oxidase N-terminal" evidence="9">
    <location>
        <begin position="6"/>
        <end position="118"/>
    </location>
</feature>
<reference evidence="10" key="1">
    <citation type="submission" date="2014-07" db="EMBL/GenBank/DDBJ databases">
        <authorList>
            <person name="Urmite Genomes Urmite Genomes"/>
        </authorList>
    </citation>
    <scope>NUCLEOTIDE SEQUENCE</scope>
    <source>
        <strain evidence="10">12M76_air</strain>
    </source>
</reference>
<evidence type="ECO:0000256" key="4">
    <source>
        <dbReference type="ARBA" id="ARBA00022827"/>
    </source>
</evidence>
<dbReference type="InterPro" id="IPR006091">
    <property type="entry name" value="Acyl-CoA_Oxase/DH_mid-dom"/>
</dbReference>
<dbReference type="Gene3D" id="2.40.110.10">
    <property type="entry name" value="Butyryl-CoA Dehydrogenase, subunit A, domain 2"/>
    <property type="match status" value="1"/>
</dbReference>
<sequence>MDFKLTEEQQMLQDTAARLVRDVYTFEKRLEFSASDAGFSTDFWQQLGELGLTAIPFAEELGGFGGSGVETMLIMEQLGRGICLEPYMESVVLAGGLIGQLGSEQQKEELLGAIASGELQAAVALDEPSSHYNLFDVQTMAKQTGSDWTLNGRKAVVIGGHTAGKIIVSARTAGDVRDQQGISLFIIDPNAAGVTRRVYATVDGRKGCELFLENAKGELLGTAGDAYDAIRYQSGRAIAALCGEAVGAMRVACDLTLEYLKTRKQFGVPIGKFQVLQHRMVDMISELERATSMAILAASLADEKDSDDRSAKLSAAKFIVNRAARYVAEQCIQLHGGIAMTWEYNGAHYAKRLVMISHQFGDDDHHLEAYSNQLVVA</sequence>
<dbReference type="EMBL" id="LM997413">
    <property type="protein sequence ID" value="CEA04397.1"/>
    <property type="molecule type" value="Genomic_DNA"/>
</dbReference>
<comment type="cofactor">
    <cofactor evidence="1 6">
        <name>FAD</name>
        <dbReference type="ChEBI" id="CHEBI:57692"/>
    </cofactor>
</comment>
<dbReference type="AlphaFoldDB" id="A0A078MG57"/>
<comment type="similarity">
    <text evidence="2 6">Belongs to the acyl-CoA dehydrogenase family.</text>
</comment>
<dbReference type="Pfam" id="PF02771">
    <property type="entry name" value="Acyl-CoA_dh_N"/>
    <property type="match status" value="1"/>
</dbReference>
<dbReference type="InterPro" id="IPR036250">
    <property type="entry name" value="AcylCo_DH-like_C"/>
</dbReference>
<proteinExistence type="inferred from homology"/>
<evidence type="ECO:0000313" key="10">
    <source>
        <dbReference type="EMBL" id="CEA04397.1"/>
    </source>
</evidence>
<accession>A0A078MG57</accession>
<dbReference type="InterPro" id="IPR037069">
    <property type="entry name" value="AcylCoA_DH/ox_N_sf"/>
</dbReference>
<organism evidence="10">
    <name type="scientific">Pseudomonas saudimassiliensis</name>
    <dbReference type="NCBI Taxonomy" id="1461581"/>
    <lineage>
        <taxon>Bacteria</taxon>
        <taxon>Pseudomonadati</taxon>
        <taxon>Pseudomonadota</taxon>
        <taxon>Gammaproteobacteria</taxon>
        <taxon>Pseudomonadales</taxon>
        <taxon>Pseudomonadaceae</taxon>
        <taxon>Pseudomonas</taxon>
    </lineage>
</organism>
<gene>
    <name evidence="10" type="ORF">BN1049_01526</name>
</gene>
<feature type="domain" description="Acyl-CoA dehydrogenase/oxidase C-terminal" evidence="7">
    <location>
        <begin position="240"/>
        <end position="354"/>
    </location>
</feature>
<dbReference type="Gene3D" id="1.20.140.10">
    <property type="entry name" value="Butyryl-CoA Dehydrogenase, subunit A, domain 3"/>
    <property type="match status" value="1"/>
</dbReference>
<dbReference type="GO" id="GO:0050660">
    <property type="term" value="F:flavin adenine dinucleotide binding"/>
    <property type="evidence" value="ECO:0007669"/>
    <property type="project" value="InterPro"/>
</dbReference>
<dbReference type="RefSeq" id="WP_044499177.1">
    <property type="nucleotide sequence ID" value="NZ_LK391969.1"/>
</dbReference>
<dbReference type="SUPFAM" id="SSF47203">
    <property type="entry name" value="Acyl-CoA dehydrogenase C-terminal domain-like"/>
    <property type="match status" value="1"/>
</dbReference>
<dbReference type="GO" id="GO:0003995">
    <property type="term" value="F:acyl-CoA dehydrogenase activity"/>
    <property type="evidence" value="ECO:0007669"/>
    <property type="project" value="TreeGrafter"/>
</dbReference>
<dbReference type="SUPFAM" id="SSF56645">
    <property type="entry name" value="Acyl-CoA dehydrogenase NM domain-like"/>
    <property type="match status" value="1"/>
</dbReference>
<dbReference type="Pfam" id="PF02770">
    <property type="entry name" value="Acyl-CoA_dh_M"/>
    <property type="match status" value="1"/>
</dbReference>
<dbReference type="OrthoDB" id="9769473at2"/>
<dbReference type="InterPro" id="IPR009075">
    <property type="entry name" value="AcylCo_DH/oxidase_C"/>
</dbReference>